<dbReference type="Gene3D" id="3.50.50.60">
    <property type="entry name" value="FAD/NAD(P)-binding domain"/>
    <property type="match status" value="1"/>
</dbReference>
<dbReference type="InterPro" id="IPR036188">
    <property type="entry name" value="FAD/NAD-bd_sf"/>
</dbReference>
<keyword evidence="2" id="KW-1185">Reference proteome</keyword>
<evidence type="ECO:0000313" key="2">
    <source>
        <dbReference type="Proteomes" id="UP000192534"/>
    </source>
</evidence>
<dbReference type="SUPFAM" id="SSF51971">
    <property type="entry name" value="Nucleotide-binding domain"/>
    <property type="match status" value="1"/>
</dbReference>
<dbReference type="AlphaFoldDB" id="A0A1X0J557"/>
<dbReference type="GO" id="GO:0050660">
    <property type="term" value="F:flavin adenine dinucleotide binding"/>
    <property type="evidence" value="ECO:0007669"/>
    <property type="project" value="TreeGrafter"/>
</dbReference>
<protein>
    <recommendedName>
        <fullName evidence="3">FAD-dependent oxidoreductase</fullName>
    </recommendedName>
</protein>
<evidence type="ECO:0000313" key="1">
    <source>
        <dbReference type="EMBL" id="ORB57218.1"/>
    </source>
</evidence>
<evidence type="ECO:0008006" key="3">
    <source>
        <dbReference type="Google" id="ProtNLM"/>
    </source>
</evidence>
<dbReference type="PANTHER" id="PTHR21197:SF0">
    <property type="entry name" value="UDP-GALACTOPYRANOSE MUTASE"/>
    <property type="match status" value="1"/>
</dbReference>
<name>A0A1X0J557_MYCRH</name>
<dbReference type="GO" id="GO:0005829">
    <property type="term" value="C:cytosol"/>
    <property type="evidence" value="ECO:0007669"/>
    <property type="project" value="TreeGrafter"/>
</dbReference>
<sequence>MAELGAAQSVDVLVVGAGPTGLTAADACVAAGSSVAIVERTGFVGGLARPATVAGHDVDLGGHRLLSATPEQRRVWLDFAERLGGIPMSDIDRHSGILREGYVVSYPFDWQQFRHSAPLSVRARGAASLIAWKLTAPTGRADDTLDDWVKNRYGPYLSEKFMAPHARKVFGIDPKNIPAAWASQRILSPRLASVLATALPRLRDSTRPDEPTDRFIYPHGGAGVLWSRLAASLGRKVDWLFDSAVAAISRSCGGRFTVTVSGPGGEHVVSCGRIIWTGRPDDLAASLGLTELSAAIAQASGRRDLVVGVVRLPDAPPTWRGYQWLYTHDAGVRAHRFNNYGEWKTLNCPSGVIGLEYAVPSGETFDVRSTASKDMSILLNGGSFEFLGSEMAADAYANFDAAAHLFDELDTALRRFGEGIVATGRQGAGIYINLDQARDLGARAGALPADHAGVVGRDGYSRYQEKAG</sequence>
<comment type="caution">
    <text evidence="1">The sequence shown here is derived from an EMBL/GenBank/DDBJ whole genome shotgun (WGS) entry which is preliminary data.</text>
</comment>
<proteinExistence type="predicted"/>
<reference evidence="1 2" key="1">
    <citation type="submission" date="2016-12" db="EMBL/GenBank/DDBJ databases">
        <title>The new phylogeny of genus Mycobacterium.</title>
        <authorList>
            <person name="Tortoli E."/>
            <person name="Trovato A."/>
            <person name="Cirillo D.M."/>
        </authorList>
    </citation>
    <scope>NUCLEOTIDE SEQUENCE [LARGE SCALE GENOMIC DNA]</scope>
    <source>
        <strain evidence="1 2">DSM 44223</strain>
    </source>
</reference>
<dbReference type="PANTHER" id="PTHR21197">
    <property type="entry name" value="UDP-GALACTOPYRANOSE MUTASE"/>
    <property type="match status" value="1"/>
</dbReference>
<dbReference type="GO" id="GO:0008767">
    <property type="term" value="F:UDP-galactopyranose mutase activity"/>
    <property type="evidence" value="ECO:0007669"/>
    <property type="project" value="TreeGrafter"/>
</dbReference>
<accession>A0A1X0J557</accession>
<dbReference type="EMBL" id="MVIH01000001">
    <property type="protein sequence ID" value="ORB57218.1"/>
    <property type="molecule type" value="Genomic_DNA"/>
</dbReference>
<organism evidence="1 2">
    <name type="scientific">Mycolicibacterium rhodesiae</name>
    <name type="common">Mycobacterium rhodesiae</name>
    <dbReference type="NCBI Taxonomy" id="36814"/>
    <lineage>
        <taxon>Bacteria</taxon>
        <taxon>Bacillati</taxon>
        <taxon>Actinomycetota</taxon>
        <taxon>Actinomycetes</taxon>
        <taxon>Mycobacteriales</taxon>
        <taxon>Mycobacteriaceae</taxon>
        <taxon>Mycolicibacterium</taxon>
    </lineage>
</organism>
<dbReference type="Pfam" id="PF13450">
    <property type="entry name" value="NAD_binding_8"/>
    <property type="match status" value="1"/>
</dbReference>
<dbReference type="RefSeq" id="WP_165760757.1">
    <property type="nucleotide sequence ID" value="NZ_JACKUO010000025.1"/>
</dbReference>
<gene>
    <name evidence="1" type="ORF">BST42_02100</name>
</gene>
<dbReference type="Proteomes" id="UP000192534">
    <property type="component" value="Unassembled WGS sequence"/>
</dbReference>
<dbReference type="PRINTS" id="PR00419">
    <property type="entry name" value="ADXRDTASE"/>
</dbReference>